<feature type="compositionally biased region" description="Low complexity" evidence="1">
    <location>
        <begin position="16"/>
        <end position="28"/>
    </location>
</feature>
<dbReference type="SUPFAM" id="SSF50156">
    <property type="entry name" value="PDZ domain-like"/>
    <property type="match status" value="1"/>
</dbReference>
<keyword evidence="2" id="KW-0472">Membrane</keyword>
<dbReference type="Gene3D" id="2.30.42.10">
    <property type="match status" value="1"/>
</dbReference>
<accession>A0A7S0Q593</accession>
<dbReference type="InterPro" id="IPR041489">
    <property type="entry name" value="PDZ_6"/>
</dbReference>
<proteinExistence type="predicted"/>
<dbReference type="InterPro" id="IPR036034">
    <property type="entry name" value="PDZ_sf"/>
</dbReference>
<dbReference type="AlphaFoldDB" id="A0A7S0Q593"/>
<gene>
    <name evidence="4" type="ORF">CPEL01642_LOCUS13723</name>
</gene>
<evidence type="ECO:0000256" key="2">
    <source>
        <dbReference type="SAM" id="Phobius"/>
    </source>
</evidence>
<name>A0A7S0Q593_9EUKA</name>
<evidence type="ECO:0000313" key="4">
    <source>
        <dbReference type="EMBL" id="CAD8610345.1"/>
    </source>
</evidence>
<keyword evidence="2" id="KW-0812">Transmembrane</keyword>
<evidence type="ECO:0000256" key="1">
    <source>
        <dbReference type="SAM" id="MobiDB-lite"/>
    </source>
</evidence>
<organism evidence="4">
    <name type="scientific">Coccolithus braarudii</name>
    <dbReference type="NCBI Taxonomy" id="221442"/>
    <lineage>
        <taxon>Eukaryota</taxon>
        <taxon>Haptista</taxon>
        <taxon>Haptophyta</taxon>
        <taxon>Prymnesiophyceae</taxon>
        <taxon>Coccolithales</taxon>
        <taxon>Coccolithaceae</taxon>
        <taxon>Coccolithus</taxon>
    </lineage>
</organism>
<dbReference type="EMBL" id="HBEY01028928">
    <property type="protein sequence ID" value="CAD8610345.1"/>
    <property type="molecule type" value="Transcribed_RNA"/>
</dbReference>
<feature type="region of interest" description="Disordered" evidence="1">
    <location>
        <begin position="1"/>
        <end position="29"/>
    </location>
</feature>
<feature type="transmembrane region" description="Helical" evidence="2">
    <location>
        <begin position="226"/>
        <end position="252"/>
    </location>
</feature>
<protein>
    <recommendedName>
        <fullName evidence="3">PDZ domain-containing protein</fullName>
    </recommendedName>
</protein>
<feature type="domain" description="PDZ" evidence="3">
    <location>
        <begin position="69"/>
        <end position="108"/>
    </location>
</feature>
<keyword evidence="2" id="KW-1133">Transmembrane helix</keyword>
<reference evidence="4" key="1">
    <citation type="submission" date="2021-01" db="EMBL/GenBank/DDBJ databases">
        <authorList>
            <person name="Corre E."/>
            <person name="Pelletier E."/>
            <person name="Niang G."/>
            <person name="Scheremetjew M."/>
            <person name="Finn R."/>
            <person name="Kale V."/>
            <person name="Holt S."/>
            <person name="Cochrane G."/>
            <person name="Meng A."/>
            <person name="Brown T."/>
            <person name="Cohen L."/>
        </authorList>
    </citation>
    <scope>NUCLEOTIDE SEQUENCE</scope>
    <source>
        <strain evidence="4">PLY182g</strain>
    </source>
</reference>
<dbReference type="Pfam" id="PF17820">
    <property type="entry name" value="PDZ_6"/>
    <property type="match status" value="1"/>
</dbReference>
<sequence length="253" mass="27528">MCARHTDAGGRDRWPSDPSSDAVSSGSSCERGDMSAVLVEARQLLVDASMCTEISFDKTDLTLSPVNRVVWMAAGSVAERAGLRVLDVITEVDGRRVTSAKQTRAVLNTDPVHRSSRRCISVLRPALPDSQGAIAPSLEVFDILKHHFRHKRTAEAWGEFAQQSERVWQQAHVSRRLWPFDGSTAPDENDCAQEGCKDLLHRELDVLTQGSVAHSELEYLPVTRGAAAGVAGTVVAAGYILFFSLGALVALYE</sequence>
<evidence type="ECO:0000259" key="3">
    <source>
        <dbReference type="Pfam" id="PF17820"/>
    </source>
</evidence>
<feature type="compositionally biased region" description="Basic and acidic residues" evidence="1">
    <location>
        <begin position="1"/>
        <end position="15"/>
    </location>
</feature>